<reference evidence="1 2" key="1">
    <citation type="submission" date="2019-12" db="EMBL/GenBank/DDBJ databases">
        <title>Maritimibacter sp. nov. sp. isolated from sea sand.</title>
        <authorList>
            <person name="Kim J."/>
            <person name="Jeong S.E."/>
            <person name="Jung H.S."/>
            <person name="Jeon C.O."/>
        </authorList>
    </citation>
    <scope>NUCLEOTIDE SEQUENCE [LARGE SCALE GENOMIC DNA]</scope>
    <source>
        <strain evidence="1 2">DP07</strain>
    </source>
</reference>
<keyword evidence="2" id="KW-1185">Reference proteome</keyword>
<dbReference type="InterPro" id="IPR003718">
    <property type="entry name" value="OsmC/Ohr_fam"/>
</dbReference>
<organism evidence="1 2">
    <name type="scientific">Maritimibacter harenae</name>
    <dbReference type="NCBI Taxonomy" id="2606218"/>
    <lineage>
        <taxon>Bacteria</taxon>
        <taxon>Pseudomonadati</taxon>
        <taxon>Pseudomonadota</taxon>
        <taxon>Alphaproteobacteria</taxon>
        <taxon>Rhodobacterales</taxon>
        <taxon>Roseobacteraceae</taxon>
        <taxon>Maritimibacter</taxon>
    </lineage>
</organism>
<dbReference type="PANTHER" id="PTHR42830">
    <property type="entry name" value="OSMOTICALLY INDUCIBLE FAMILY PROTEIN"/>
    <property type="match status" value="1"/>
</dbReference>
<dbReference type="InterPro" id="IPR036102">
    <property type="entry name" value="OsmC/Ohrsf"/>
</dbReference>
<dbReference type="RefSeq" id="WP_161352099.1">
    <property type="nucleotide sequence ID" value="NZ_WTUX01000017.1"/>
</dbReference>
<dbReference type="InterPro" id="IPR015946">
    <property type="entry name" value="KH_dom-like_a/b"/>
</dbReference>
<dbReference type="Pfam" id="PF02566">
    <property type="entry name" value="OsmC"/>
    <property type="match status" value="1"/>
</dbReference>
<dbReference type="Proteomes" id="UP000467322">
    <property type="component" value="Unassembled WGS sequence"/>
</dbReference>
<accession>A0A845M428</accession>
<dbReference type="GO" id="GO:0006979">
    <property type="term" value="P:response to oxidative stress"/>
    <property type="evidence" value="ECO:0007669"/>
    <property type="project" value="InterPro"/>
</dbReference>
<dbReference type="EMBL" id="WTUX01000017">
    <property type="protein sequence ID" value="MZR13972.1"/>
    <property type="molecule type" value="Genomic_DNA"/>
</dbReference>
<proteinExistence type="predicted"/>
<sequence length="139" mass="14699">MIKKFGTAQWSGGLQDGTGTISSQSGALDALQYGFNKRFQDEPGTNPEELIGAAHAACFAMALSNIMGEDDIVPDKIDAKSTIHLDMSDGPKIVKAHIEVTIKADADESRIMDAAGKAKEGCPVSQLLDCEITMDAKVA</sequence>
<dbReference type="Gene3D" id="3.30.300.20">
    <property type="match status" value="1"/>
</dbReference>
<dbReference type="InterPro" id="IPR052707">
    <property type="entry name" value="OsmC_Ohr_Peroxiredoxin"/>
</dbReference>
<name>A0A845M428_9RHOB</name>
<comment type="caution">
    <text evidence="1">The sequence shown here is derived from an EMBL/GenBank/DDBJ whole genome shotgun (WGS) entry which is preliminary data.</text>
</comment>
<protein>
    <submittedName>
        <fullName evidence="1">OsmC family peroxiredoxin</fullName>
    </submittedName>
</protein>
<dbReference type="SUPFAM" id="SSF82784">
    <property type="entry name" value="OsmC-like"/>
    <property type="match status" value="1"/>
</dbReference>
<dbReference type="PANTHER" id="PTHR42830:SF1">
    <property type="entry name" value="OSMOTICALLY INDUCIBLE FAMILY PROTEIN"/>
    <property type="match status" value="1"/>
</dbReference>
<evidence type="ECO:0000313" key="2">
    <source>
        <dbReference type="Proteomes" id="UP000467322"/>
    </source>
</evidence>
<evidence type="ECO:0000313" key="1">
    <source>
        <dbReference type="EMBL" id="MZR13972.1"/>
    </source>
</evidence>
<dbReference type="InterPro" id="IPR019904">
    <property type="entry name" value="Peroxiredoxin_OsmC"/>
</dbReference>
<dbReference type="GO" id="GO:0004601">
    <property type="term" value="F:peroxidase activity"/>
    <property type="evidence" value="ECO:0007669"/>
    <property type="project" value="InterPro"/>
</dbReference>
<gene>
    <name evidence="1" type="ORF">GQE99_13200</name>
</gene>
<dbReference type="NCBIfam" id="TIGR03562">
    <property type="entry name" value="osmo_induc_OsmC"/>
    <property type="match status" value="1"/>
</dbReference>
<dbReference type="AlphaFoldDB" id="A0A845M428"/>